<organism evidence="1 2">
    <name type="scientific">Spongisporangium articulatum</name>
    <dbReference type="NCBI Taxonomy" id="3362603"/>
    <lineage>
        <taxon>Bacteria</taxon>
        <taxon>Bacillati</taxon>
        <taxon>Actinomycetota</taxon>
        <taxon>Actinomycetes</taxon>
        <taxon>Kineosporiales</taxon>
        <taxon>Kineosporiaceae</taxon>
        <taxon>Spongisporangium</taxon>
    </lineage>
</organism>
<keyword evidence="2" id="KW-1185">Reference proteome</keyword>
<evidence type="ECO:0000313" key="1">
    <source>
        <dbReference type="EMBL" id="MFI7589528.1"/>
    </source>
</evidence>
<dbReference type="Proteomes" id="UP001612915">
    <property type="component" value="Unassembled WGS sequence"/>
</dbReference>
<comment type="caution">
    <text evidence="1">The sequence shown here is derived from an EMBL/GenBank/DDBJ whole genome shotgun (WGS) entry which is preliminary data.</text>
</comment>
<dbReference type="EMBL" id="JBITLV010000007">
    <property type="protein sequence ID" value="MFI7589528.1"/>
    <property type="molecule type" value="Genomic_DNA"/>
</dbReference>
<name>A0ABW8AT05_9ACTN</name>
<proteinExistence type="predicted"/>
<reference evidence="1 2" key="1">
    <citation type="submission" date="2024-10" db="EMBL/GenBank/DDBJ databases">
        <title>The Natural Products Discovery Center: Release of the First 8490 Sequenced Strains for Exploring Actinobacteria Biosynthetic Diversity.</title>
        <authorList>
            <person name="Kalkreuter E."/>
            <person name="Kautsar S.A."/>
            <person name="Yang D."/>
            <person name="Bader C.D."/>
            <person name="Teijaro C.N."/>
            <person name="Fluegel L."/>
            <person name="Davis C.M."/>
            <person name="Simpson J.R."/>
            <person name="Lauterbach L."/>
            <person name="Steele A.D."/>
            <person name="Gui C."/>
            <person name="Meng S."/>
            <person name="Li G."/>
            <person name="Viehrig K."/>
            <person name="Ye F."/>
            <person name="Su P."/>
            <person name="Kiefer A.F."/>
            <person name="Nichols A."/>
            <person name="Cepeda A.J."/>
            <person name="Yan W."/>
            <person name="Fan B."/>
            <person name="Jiang Y."/>
            <person name="Adhikari A."/>
            <person name="Zheng C.-J."/>
            <person name="Schuster L."/>
            <person name="Cowan T.M."/>
            <person name="Smanski M.J."/>
            <person name="Chevrette M.G."/>
            <person name="De Carvalho L.P.S."/>
            <person name="Shen B."/>
        </authorList>
    </citation>
    <scope>NUCLEOTIDE SEQUENCE [LARGE SCALE GENOMIC DNA]</scope>
    <source>
        <strain evidence="1 2">NPDC049639</strain>
    </source>
</reference>
<evidence type="ECO:0000313" key="2">
    <source>
        <dbReference type="Proteomes" id="UP001612915"/>
    </source>
</evidence>
<accession>A0ABW8AT05</accession>
<gene>
    <name evidence="1" type="ORF">ACIB24_20880</name>
</gene>
<protein>
    <submittedName>
        <fullName evidence="1">Uncharacterized protein</fullName>
    </submittedName>
</protein>
<sequence>MKIVSSLARRADELLAESAARNAAHSVEVRKVRQLDDIRTLRDLERIPAARRGGIQAEQG</sequence>
<dbReference type="RefSeq" id="WP_398284113.1">
    <property type="nucleotide sequence ID" value="NZ_JBITLV010000007.1"/>
</dbReference>